<dbReference type="RefSeq" id="WP_052368898.1">
    <property type="nucleotide sequence ID" value="NZ_JMIY01000007.1"/>
</dbReference>
<gene>
    <name evidence="2" type="ORF">ANME2D_02541</name>
</gene>
<feature type="domain" description="Glycosyltransferase 2-like" evidence="1">
    <location>
        <begin position="568"/>
        <end position="728"/>
    </location>
</feature>
<name>A0A062UU11_9EURY</name>
<dbReference type="CDD" id="cd04184">
    <property type="entry name" value="GT2_RfbC_Mx_like"/>
    <property type="match status" value="1"/>
</dbReference>
<dbReference type="PANTHER" id="PTHR43179:SF7">
    <property type="entry name" value="RHAMNOSYLTRANSFERASE WBBL"/>
    <property type="match status" value="1"/>
</dbReference>
<evidence type="ECO:0000313" key="2">
    <source>
        <dbReference type="EMBL" id="KCZ70521.1"/>
    </source>
</evidence>
<dbReference type="PATRIC" id="fig|1392998.3.peg.2841"/>
<sequence>MMNLIQQYILNNWESMGIHGSKPKKLSSIQISMGQGKRYDKGRLVHLIFRDDESKPFIVAKFCRSEEYEYHLKRESEICNILREKYNLSYPPRQIYQTVIGKKLVNFEEFIDGTSFKISLDNSVVSSNYSSESLQKIIEQHFEQTSQIIYHLNSYAEKTDRKHIEDELDAVIKHFKGYYAGNKEFIELIDKEVSSIFEILPQEAFRRIVNFDFIPQNIICNRDRVRVIDWEFSDLSTLLFLEPLRFLYYYLWELMNLKVFKVDDFAANFAYLTKSDSEGWLINLIREFYSENNLYKLPLEKGLLMLLIFEADLQFRTTNYLEYTKKYHLNLITQFIICISTIEIGSIEFKSGIEKRIEILRKLDENTQINSLNKVIQDKDTHIRNLESTIDALNKAIYGKDIEIKNLESTIDTLNKTIQDKDVSIRDLESTIDALNKAIYGKDIEIKNLESTIDALNKTIYDKDVHIRNITAILNKIHESKSRNFIQSVPMFNIELSNFIKIGMSGYRILLTGGHRSLIEEIIWHSKYGKFNYGKNLKESYDTYIIKHTDIKKMRNQLKSFKYKPQISIITPVYNVDEIWLEKAIYSVINQVYENWELCLVDDASTKMHIRKVLEKHAKHNYRIKVKYLKENLGISGASNEALSLATGEFIGLLDHDDELPINALFEVVKLLQEHPEADMIYSDENKIDINGKRSEPYFKPDWSPDLFLSNMYTCHFGVYRKKIIDEIGGFRKGYEGSQDYDLVLRFAERTDKIYHIPKILYHWRKIPNSTAVRYEAKGYADTNARKALEDSLERRKINGEVLLGKFPSSFRIKRDIIGTPRVSIIIPTKDHIDVLRKCIESIEKKTSYKNYEIIIIDNNSKDHQTIDYLETISKAPNIRTLKYEDSFNFSAINNFTARNSNGEYLLFLNNDTEVISDEWLSAMLEHSQRKEVGAVGGMLLYPNGTIQHAGVIIGLGGVAGHSHKYIPKDNPGYMLRPHLVHNLSAVTAACMMLRKDVFEEVGGFDENLAVAFNDVDLCLKIREKGYLIVYTPYAELYHHESLSRGYEDNPEKQKRFLKEVKYIREKWKQVINKGDPYYNPNLTLEREDFSIRI</sequence>
<dbReference type="InterPro" id="IPR001173">
    <property type="entry name" value="Glyco_trans_2-like"/>
</dbReference>
<comment type="caution">
    <text evidence="2">The sequence shown here is derived from an EMBL/GenBank/DDBJ whole genome shotgun (WGS) entry which is preliminary data.</text>
</comment>
<accession>A0A062UU11</accession>
<dbReference type="CDD" id="cd04186">
    <property type="entry name" value="GT_2_like_c"/>
    <property type="match status" value="1"/>
</dbReference>
<organism evidence="2 3">
    <name type="scientific">Candidatus Methanoperedens nitratireducens</name>
    <dbReference type="NCBI Taxonomy" id="1392998"/>
    <lineage>
        <taxon>Archaea</taxon>
        <taxon>Methanobacteriati</taxon>
        <taxon>Methanobacteriota</taxon>
        <taxon>Stenosarchaea group</taxon>
        <taxon>Methanomicrobia</taxon>
        <taxon>Methanosarcinales</taxon>
        <taxon>ANME-2 cluster</taxon>
        <taxon>Candidatus Methanoperedentaceae</taxon>
        <taxon>Candidatus Methanoperedens</taxon>
    </lineage>
</organism>
<dbReference type="AlphaFoldDB" id="A0A062UU11"/>
<proteinExistence type="predicted"/>
<keyword evidence="2" id="KW-0808">Transferase</keyword>
<dbReference type="SUPFAM" id="SSF56112">
    <property type="entry name" value="Protein kinase-like (PK-like)"/>
    <property type="match status" value="1"/>
</dbReference>
<dbReference type="PANTHER" id="PTHR43179">
    <property type="entry name" value="RHAMNOSYLTRANSFERASE WBBL"/>
    <property type="match status" value="1"/>
</dbReference>
<evidence type="ECO:0000259" key="1">
    <source>
        <dbReference type="Pfam" id="PF00535"/>
    </source>
</evidence>
<dbReference type="Proteomes" id="UP000027153">
    <property type="component" value="Unassembled WGS sequence"/>
</dbReference>
<dbReference type="InterPro" id="IPR011009">
    <property type="entry name" value="Kinase-like_dom_sf"/>
</dbReference>
<reference evidence="2 3" key="1">
    <citation type="journal article" date="2013" name="Nature">
        <title>Anaerobic oxidation of methane coupled to nitrate reduction in a novel archaeal lineage.</title>
        <authorList>
            <person name="Haroon M.F."/>
            <person name="Hu S."/>
            <person name="Shi Y."/>
            <person name="Imelfort M."/>
            <person name="Keller J."/>
            <person name="Hugenholtz P."/>
            <person name="Yuan Z."/>
            <person name="Tyson G.W."/>
        </authorList>
    </citation>
    <scope>NUCLEOTIDE SEQUENCE [LARGE SCALE GENOMIC DNA]</scope>
    <source>
        <strain evidence="2 3">ANME-2d</strain>
    </source>
</reference>
<feature type="domain" description="Glycosyltransferase 2-like" evidence="1">
    <location>
        <begin position="824"/>
        <end position="1002"/>
    </location>
</feature>
<evidence type="ECO:0000313" key="3">
    <source>
        <dbReference type="Proteomes" id="UP000027153"/>
    </source>
</evidence>
<dbReference type="InterPro" id="IPR029044">
    <property type="entry name" value="Nucleotide-diphossugar_trans"/>
</dbReference>
<dbReference type="SUPFAM" id="SSF53448">
    <property type="entry name" value="Nucleotide-diphospho-sugar transferases"/>
    <property type="match status" value="2"/>
</dbReference>
<dbReference type="EMBL" id="JMIY01000007">
    <property type="protein sequence ID" value="KCZ70521.1"/>
    <property type="molecule type" value="Genomic_DNA"/>
</dbReference>
<dbReference type="OrthoDB" id="46222at2157"/>
<protein>
    <submittedName>
        <fullName evidence="2">Putative glycosyltransferase</fullName>
    </submittedName>
</protein>
<dbReference type="Gene3D" id="1.10.287.1490">
    <property type="match status" value="1"/>
</dbReference>
<keyword evidence="3" id="KW-1185">Reference proteome</keyword>
<dbReference type="Gene3D" id="3.90.550.10">
    <property type="entry name" value="Spore Coat Polysaccharide Biosynthesis Protein SpsA, Chain A"/>
    <property type="match status" value="2"/>
</dbReference>
<dbReference type="Pfam" id="PF00535">
    <property type="entry name" value="Glycos_transf_2"/>
    <property type="match status" value="2"/>
</dbReference>
<dbReference type="GO" id="GO:0016757">
    <property type="term" value="F:glycosyltransferase activity"/>
    <property type="evidence" value="ECO:0007669"/>
    <property type="project" value="UniProtKB-KW"/>
</dbReference>